<evidence type="ECO:0000256" key="1">
    <source>
        <dbReference type="ARBA" id="ARBA00004127"/>
    </source>
</evidence>
<keyword evidence="7 9" id="KW-1133">Transmembrane helix</keyword>
<keyword evidence="6" id="KW-0677">Repeat</keyword>
<evidence type="ECO:0000256" key="9">
    <source>
        <dbReference type="SAM" id="Phobius"/>
    </source>
</evidence>
<dbReference type="GO" id="GO:0012505">
    <property type="term" value="C:endomembrane system"/>
    <property type="evidence" value="ECO:0007669"/>
    <property type="project" value="UniProtKB-SubCell"/>
</dbReference>
<evidence type="ECO:0000256" key="2">
    <source>
        <dbReference type="ARBA" id="ARBA00007809"/>
    </source>
</evidence>
<dbReference type="AlphaFoldDB" id="A0AA89B032"/>
<dbReference type="Proteomes" id="UP001188597">
    <property type="component" value="Unassembled WGS sequence"/>
</dbReference>
<keyword evidence="11" id="KW-1185">Reference proteome</keyword>
<feature type="transmembrane region" description="Helical" evidence="9">
    <location>
        <begin position="73"/>
        <end position="93"/>
    </location>
</feature>
<dbReference type="Pfam" id="PF03083">
    <property type="entry name" value="MtN3_slv"/>
    <property type="match status" value="1"/>
</dbReference>
<feature type="transmembrane region" description="Helical" evidence="9">
    <location>
        <begin position="99"/>
        <end position="126"/>
    </location>
</feature>
<feature type="transmembrane region" description="Helical" evidence="9">
    <location>
        <begin position="38"/>
        <end position="61"/>
    </location>
</feature>
<evidence type="ECO:0000313" key="10">
    <source>
        <dbReference type="EMBL" id="KAK3022110.1"/>
    </source>
</evidence>
<dbReference type="InterPro" id="IPR004316">
    <property type="entry name" value="SWEET_rpt"/>
</dbReference>
<keyword evidence="5 9" id="KW-0812">Transmembrane</keyword>
<protein>
    <submittedName>
        <fullName evidence="10">Uncharacterized protein</fullName>
    </submittedName>
</protein>
<accession>A0AA89B032</accession>
<evidence type="ECO:0000256" key="8">
    <source>
        <dbReference type="ARBA" id="ARBA00023136"/>
    </source>
</evidence>
<evidence type="ECO:0000256" key="3">
    <source>
        <dbReference type="ARBA" id="ARBA00022448"/>
    </source>
</evidence>
<keyword evidence="3" id="KW-0813">Transport</keyword>
<evidence type="ECO:0000313" key="11">
    <source>
        <dbReference type="Proteomes" id="UP001188597"/>
    </source>
</evidence>
<comment type="caution">
    <text evidence="10">The sequence shown here is derived from an EMBL/GenBank/DDBJ whole genome shotgun (WGS) entry which is preliminary data.</text>
</comment>
<keyword evidence="4" id="KW-0762">Sugar transport</keyword>
<sequence>ANLPQNLQEEIIGRVPIDTIFDPALKCSTFAFLKTNAYMIVSINGIGCVIEVIYLALYVIYAPKKVKAFTVRMILLCNVGALGLIVLCSLFLVKGTKRVMFIGWACAMADFYIAVSMTQSSLIFYIQLQR</sequence>
<dbReference type="GO" id="GO:0051119">
    <property type="term" value="F:sugar transmembrane transporter activity"/>
    <property type="evidence" value="ECO:0007669"/>
    <property type="project" value="InterPro"/>
</dbReference>
<feature type="non-terminal residue" evidence="10">
    <location>
        <position position="1"/>
    </location>
</feature>
<dbReference type="EMBL" id="JAVXUP010000729">
    <property type="protein sequence ID" value="KAK3022110.1"/>
    <property type="molecule type" value="Genomic_DNA"/>
</dbReference>
<name>A0AA89B032_9ASTE</name>
<dbReference type="PANTHER" id="PTHR10791">
    <property type="entry name" value="RAG1-ACTIVATING PROTEIN 1"/>
    <property type="match status" value="1"/>
</dbReference>
<evidence type="ECO:0000256" key="5">
    <source>
        <dbReference type="ARBA" id="ARBA00022692"/>
    </source>
</evidence>
<evidence type="ECO:0000256" key="7">
    <source>
        <dbReference type="ARBA" id="ARBA00022989"/>
    </source>
</evidence>
<evidence type="ECO:0000256" key="6">
    <source>
        <dbReference type="ARBA" id="ARBA00022737"/>
    </source>
</evidence>
<gene>
    <name evidence="10" type="ORF">RJ639_045954</name>
</gene>
<keyword evidence="8 9" id="KW-0472">Membrane</keyword>
<comment type="subcellular location">
    <subcellularLocation>
        <location evidence="1">Endomembrane system</location>
        <topology evidence="1">Multi-pass membrane protein</topology>
    </subcellularLocation>
</comment>
<evidence type="ECO:0000256" key="4">
    <source>
        <dbReference type="ARBA" id="ARBA00022597"/>
    </source>
</evidence>
<dbReference type="GO" id="GO:0016020">
    <property type="term" value="C:membrane"/>
    <property type="evidence" value="ECO:0007669"/>
    <property type="project" value="InterPro"/>
</dbReference>
<proteinExistence type="inferred from homology"/>
<organism evidence="10 11">
    <name type="scientific">Escallonia herrerae</name>
    <dbReference type="NCBI Taxonomy" id="1293975"/>
    <lineage>
        <taxon>Eukaryota</taxon>
        <taxon>Viridiplantae</taxon>
        <taxon>Streptophyta</taxon>
        <taxon>Embryophyta</taxon>
        <taxon>Tracheophyta</taxon>
        <taxon>Spermatophyta</taxon>
        <taxon>Magnoliopsida</taxon>
        <taxon>eudicotyledons</taxon>
        <taxon>Gunneridae</taxon>
        <taxon>Pentapetalae</taxon>
        <taxon>asterids</taxon>
        <taxon>campanulids</taxon>
        <taxon>Escalloniales</taxon>
        <taxon>Escalloniaceae</taxon>
        <taxon>Escallonia</taxon>
    </lineage>
</organism>
<dbReference type="InterPro" id="IPR047664">
    <property type="entry name" value="SWEET"/>
</dbReference>
<dbReference type="PANTHER" id="PTHR10791:SF134">
    <property type="entry name" value="BIDIRECTIONAL SUGAR TRANSPORTER SWEET9"/>
    <property type="match status" value="1"/>
</dbReference>
<comment type="similarity">
    <text evidence="2">Belongs to the SWEET sugar transporter family.</text>
</comment>
<reference evidence="10" key="1">
    <citation type="submission" date="2022-12" db="EMBL/GenBank/DDBJ databases">
        <title>Draft genome assemblies for two species of Escallonia (Escalloniales).</title>
        <authorList>
            <person name="Chanderbali A."/>
            <person name="Dervinis C."/>
            <person name="Anghel I."/>
            <person name="Soltis D."/>
            <person name="Soltis P."/>
            <person name="Zapata F."/>
        </authorList>
    </citation>
    <scope>NUCLEOTIDE SEQUENCE</scope>
    <source>
        <strain evidence="10">UCBG64.0493</strain>
        <tissue evidence="10">Leaf</tissue>
    </source>
</reference>